<dbReference type="CDD" id="cd06558">
    <property type="entry name" value="crotonase-like"/>
    <property type="match status" value="1"/>
</dbReference>
<dbReference type="OrthoDB" id="448450at2759"/>
<dbReference type="PANTHER" id="PTHR11941">
    <property type="entry name" value="ENOYL-COA HYDRATASE-RELATED"/>
    <property type="match status" value="1"/>
</dbReference>
<dbReference type="InterPro" id="IPR001753">
    <property type="entry name" value="Enoyl-CoA_hydra/iso"/>
</dbReference>
<evidence type="ECO:0000256" key="3">
    <source>
        <dbReference type="ARBA" id="ARBA00022490"/>
    </source>
</evidence>
<dbReference type="GO" id="GO:0006635">
    <property type="term" value="P:fatty acid beta-oxidation"/>
    <property type="evidence" value="ECO:0007669"/>
    <property type="project" value="TreeGrafter"/>
</dbReference>
<dbReference type="PANTHER" id="PTHR11941:SF27">
    <property type="entry name" value="ETHYLMALONYL-COA DECARBOXYLASE"/>
    <property type="match status" value="1"/>
</dbReference>
<dbReference type="InterPro" id="IPR018376">
    <property type="entry name" value="Enoyl-CoA_hyd/isom_CS"/>
</dbReference>
<dbReference type="Pfam" id="PF00378">
    <property type="entry name" value="ECH_1"/>
    <property type="match status" value="1"/>
</dbReference>
<dbReference type="PROSITE" id="PS00166">
    <property type="entry name" value="ENOYL_COA_HYDRATASE"/>
    <property type="match status" value="1"/>
</dbReference>
<comment type="catalytic activity">
    <reaction evidence="6">
        <text>(2R)-ethylmalonyl-CoA + H(+) = butanoyl-CoA + CO2</text>
        <dbReference type="Rhea" id="RHEA:59540"/>
        <dbReference type="ChEBI" id="CHEBI:15378"/>
        <dbReference type="ChEBI" id="CHEBI:16526"/>
        <dbReference type="ChEBI" id="CHEBI:57371"/>
        <dbReference type="ChEBI" id="CHEBI:85316"/>
        <dbReference type="EC" id="4.1.1.94"/>
    </reaction>
    <physiologicalReaction direction="left-to-right" evidence="6">
        <dbReference type="Rhea" id="RHEA:59541"/>
    </physiologicalReaction>
</comment>
<dbReference type="Gene3D" id="3.90.226.10">
    <property type="entry name" value="2-enoyl-CoA Hydratase, Chain A, domain 1"/>
    <property type="match status" value="1"/>
</dbReference>
<evidence type="ECO:0000256" key="5">
    <source>
        <dbReference type="ARBA" id="ARBA00036343"/>
    </source>
</evidence>
<dbReference type="VEuPathDB" id="VectorBase:HLOH_044978"/>
<protein>
    <recommendedName>
        <fullName evidence="8">Ethylmalonyl-CoA decarboxylase</fullName>
        <ecNumber evidence="7">4.1.1.94</ecNumber>
    </recommendedName>
    <alternativeName>
        <fullName evidence="10">Enoyl-CoA hydratase domain-containing protein 1</fullName>
    </alternativeName>
    <alternativeName>
        <fullName evidence="9">Methylmalonyl-CoA decarboxylase</fullName>
    </alternativeName>
</protein>
<evidence type="ECO:0000256" key="6">
    <source>
        <dbReference type="ARBA" id="ARBA00036541"/>
    </source>
</evidence>
<comment type="caution">
    <text evidence="14">The sequence shown here is derived from an EMBL/GenBank/DDBJ whole genome shotgun (WGS) entry which is preliminary data.</text>
</comment>
<dbReference type="GO" id="GO:0005829">
    <property type="term" value="C:cytosol"/>
    <property type="evidence" value="ECO:0007669"/>
    <property type="project" value="UniProtKB-SubCell"/>
</dbReference>
<accession>A0A9J6FMN9</accession>
<evidence type="ECO:0000256" key="4">
    <source>
        <dbReference type="ARBA" id="ARBA00023239"/>
    </source>
</evidence>
<proteinExistence type="inferred from homology"/>
<dbReference type="InterPro" id="IPR029045">
    <property type="entry name" value="ClpP/crotonase-like_dom_sf"/>
</dbReference>
<keyword evidence="3" id="KW-0963">Cytoplasm</keyword>
<dbReference type="AlphaFoldDB" id="A0A9J6FMN9"/>
<evidence type="ECO:0000256" key="8">
    <source>
        <dbReference type="ARBA" id="ARBA00039903"/>
    </source>
</evidence>
<evidence type="ECO:0000256" key="2">
    <source>
        <dbReference type="ARBA" id="ARBA00005254"/>
    </source>
</evidence>
<dbReference type="SUPFAM" id="SSF52096">
    <property type="entry name" value="ClpP/crotonase"/>
    <property type="match status" value="1"/>
</dbReference>
<dbReference type="GO" id="GO:0004492">
    <property type="term" value="F:methyl/ethyl malonyl-CoA decarboxylase activity"/>
    <property type="evidence" value="ECO:0007669"/>
    <property type="project" value="UniProtKB-EC"/>
</dbReference>
<organism evidence="14 15">
    <name type="scientific">Haemaphysalis longicornis</name>
    <name type="common">Bush tick</name>
    <dbReference type="NCBI Taxonomy" id="44386"/>
    <lineage>
        <taxon>Eukaryota</taxon>
        <taxon>Metazoa</taxon>
        <taxon>Ecdysozoa</taxon>
        <taxon>Arthropoda</taxon>
        <taxon>Chelicerata</taxon>
        <taxon>Arachnida</taxon>
        <taxon>Acari</taxon>
        <taxon>Parasitiformes</taxon>
        <taxon>Ixodida</taxon>
        <taxon>Ixodoidea</taxon>
        <taxon>Ixodidae</taxon>
        <taxon>Haemaphysalinae</taxon>
        <taxon>Haemaphysalis</taxon>
    </lineage>
</organism>
<evidence type="ECO:0000256" key="7">
    <source>
        <dbReference type="ARBA" id="ARBA00038883"/>
    </source>
</evidence>
<reference evidence="14 15" key="1">
    <citation type="journal article" date="2020" name="Cell">
        <title>Large-Scale Comparative Analyses of Tick Genomes Elucidate Their Genetic Diversity and Vector Capacities.</title>
        <authorList>
            <consortium name="Tick Genome and Microbiome Consortium (TIGMIC)"/>
            <person name="Jia N."/>
            <person name="Wang J."/>
            <person name="Shi W."/>
            <person name="Du L."/>
            <person name="Sun Y."/>
            <person name="Zhan W."/>
            <person name="Jiang J.F."/>
            <person name="Wang Q."/>
            <person name="Zhang B."/>
            <person name="Ji P."/>
            <person name="Bell-Sakyi L."/>
            <person name="Cui X.M."/>
            <person name="Yuan T.T."/>
            <person name="Jiang B.G."/>
            <person name="Yang W.F."/>
            <person name="Lam T.T."/>
            <person name="Chang Q.C."/>
            <person name="Ding S.J."/>
            <person name="Wang X.J."/>
            <person name="Zhu J.G."/>
            <person name="Ruan X.D."/>
            <person name="Zhao L."/>
            <person name="Wei J.T."/>
            <person name="Ye R.Z."/>
            <person name="Que T.C."/>
            <person name="Du C.H."/>
            <person name="Zhou Y.H."/>
            <person name="Cheng J.X."/>
            <person name="Dai P.F."/>
            <person name="Guo W.B."/>
            <person name="Han X.H."/>
            <person name="Huang E.J."/>
            <person name="Li L.F."/>
            <person name="Wei W."/>
            <person name="Gao Y.C."/>
            <person name="Liu J.Z."/>
            <person name="Shao H.Z."/>
            <person name="Wang X."/>
            <person name="Wang C.C."/>
            <person name="Yang T.C."/>
            <person name="Huo Q.B."/>
            <person name="Li W."/>
            <person name="Chen H.Y."/>
            <person name="Chen S.E."/>
            <person name="Zhou L.G."/>
            <person name="Ni X.B."/>
            <person name="Tian J.H."/>
            <person name="Sheng Y."/>
            <person name="Liu T."/>
            <person name="Pan Y.S."/>
            <person name="Xia L.Y."/>
            <person name="Li J."/>
            <person name="Zhao F."/>
            <person name="Cao W.C."/>
        </authorList>
    </citation>
    <scope>NUCLEOTIDE SEQUENCE [LARGE SCALE GENOMIC DNA]</scope>
    <source>
        <strain evidence="14">HaeL-2018</strain>
    </source>
</reference>
<evidence type="ECO:0000256" key="11">
    <source>
        <dbReference type="ARBA" id="ARBA00047446"/>
    </source>
</evidence>
<dbReference type="Proteomes" id="UP000821853">
    <property type="component" value="Chromosome 10"/>
</dbReference>
<evidence type="ECO:0000313" key="15">
    <source>
        <dbReference type="Proteomes" id="UP000821853"/>
    </source>
</evidence>
<dbReference type="OMA" id="NCRLANY"/>
<sequence length="503" mass="55104">MKYAIALFSRLRARNAFGVRPLATLPDDLRSKFLGLKGGSIQLTKDDHTGIAELQFSNPSKRNSFSVAVAVSSAPVVTLDMMKALNTPEQGAQMATIMHASPHGSSRLAPDQCSPGGGQALADDILQSYESPLLEAKKWLGRYIATLKETIVRSRELSTVDSLREELKLFSTVWTQLYGRLGDTRLFELPLLASAYVTRRKRIDCRCAGDEESARVKTEMNAINMPAITEEFRLKLSSLRSQGRVDLVEDIATGVAQIVFNDPAKRNCLSVSVLRAREMMLQLADAVGSLEQRPHIKAVVLCGANSFLCSGANLVSMKSITTPDEGRQMSALMQDTLTRLANLPMITVALVEGRALGGGAELTTATDFRVMSPDAEVQFVHMRMGITSAWGGMARLTRLVGPTLALELFALGRPLRSDEALRVGFASHVLCGGPQQQSPMDETLQWLNERTKWPVELVRALKQGMVASLTQPLDTALRRENELFASVWSRDAHSAALKDNIKH</sequence>
<gene>
    <name evidence="14" type="ORF">HPB48_006784</name>
</gene>
<evidence type="ECO:0000256" key="10">
    <source>
        <dbReference type="ARBA" id="ARBA00042182"/>
    </source>
</evidence>
<evidence type="ECO:0000313" key="14">
    <source>
        <dbReference type="EMBL" id="KAH9364103.1"/>
    </source>
</evidence>
<comment type="function">
    <text evidence="12">Decarboxylates ethylmalonyl-CoA, a potentially toxic metabolite, to form butyryl-CoA, suggesting it might be involved in metabolite proofreading. Acts preferentially on (S)-ethylmalonyl-CoA but also has some activity on the (R)-isomer. Also has methylmalonyl-CoA decarboxylase activity at lower level.</text>
</comment>
<comment type="subcellular location">
    <subcellularLocation>
        <location evidence="1">Cytoplasm</location>
        <location evidence="1">Cytosol</location>
    </subcellularLocation>
</comment>
<dbReference type="EC" id="4.1.1.94" evidence="7"/>
<evidence type="ECO:0000256" key="1">
    <source>
        <dbReference type="ARBA" id="ARBA00004514"/>
    </source>
</evidence>
<evidence type="ECO:0000256" key="12">
    <source>
        <dbReference type="ARBA" id="ARBA00056546"/>
    </source>
</evidence>
<comment type="catalytic activity">
    <reaction evidence="11">
        <text>(S)-methylmalonyl-CoA + H(+) = propanoyl-CoA + CO2</text>
        <dbReference type="Rhea" id="RHEA:61340"/>
        <dbReference type="ChEBI" id="CHEBI:15378"/>
        <dbReference type="ChEBI" id="CHEBI:16526"/>
        <dbReference type="ChEBI" id="CHEBI:57327"/>
        <dbReference type="ChEBI" id="CHEBI:57392"/>
        <dbReference type="EC" id="4.1.1.94"/>
    </reaction>
    <physiologicalReaction direction="left-to-right" evidence="11">
        <dbReference type="Rhea" id="RHEA:61341"/>
    </physiologicalReaction>
</comment>
<comment type="catalytic activity">
    <reaction evidence="5">
        <text>(2S)-ethylmalonyl-CoA + H(+) = butanoyl-CoA + CO2</text>
        <dbReference type="Rhea" id="RHEA:32131"/>
        <dbReference type="ChEBI" id="CHEBI:15378"/>
        <dbReference type="ChEBI" id="CHEBI:16526"/>
        <dbReference type="ChEBI" id="CHEBI:57371"/>
        <dbReference type="ChEBI" id="CHEBI:60909"/>
        <dbReference type="EC" id="4.1.1.94"/>
    </reaction>
    <physiologicalReaction direction="left-to-right" evidence="5">
        <dbReference type="Rhea" id="RHEA:32132"/>
    </physiologicalReaction>
</comment>
<name>A0A9J6FMN9_HAELO</name>
<keyword evidence="4" id="KW-0456">Lyase</keyword>
<dbReference type="EMBL" id="JABSTR010000002">
    <property type="protein sequence ID" value="KAH9364103.1"/>
    <property type="molecule type" value="Genomic_DNA"/>
</dbReference>
<comment type="similarity">
    <text evidence="2 13">Belongs to the enoyl-CoA hydratase/isomerase family.</text>
</comment>
<evidence type="ECO:0000256" key="9">
    <source>
        <dbReference type="ARBA" id="ARBA00042052"/>
    </source>
</evidence>
<evidence type="ECO:0000256" key="13">
    <source>
        <dbReference type="RuleBase" id="RU003707"/>
    </source>
</evidence>
<keyword evidence="15" id="KW-1185">Reference proteome</keyword>